<evidence type="ECO:0000313" key="4">
    <source>
        <dbReference type="Proteomes" id="UP001224890"/>
    </source>
</evidence>
<evidence type="ECO:0000313" key="3">
    <source>
        <dbReference type="EMBL" id="KAK1689694.1"/>
    </source>
</evidence>
<evidence type="ECO:0000256" key="1">
    <source>
        <dbReference type="SAM" id="Coils"/>
    </source>
</evidence>
<protein>
    <recommendedName>
        <fullName evidence="5">Pentatricopeptide repeat domain-containing protein</fullName>
    </recommendedName>
</protein>
<dbReference type="EMBL" id="JAHMHR010000007">
    <property type="protein sequence ID" value="KAK1689694.1"/>
    <property type="molecule type" value="Genomic_DNA"/>
</dbReference>
<name>A0AAJ0EWA8_9PEZI</name>
<comment type="caution">
    <text evidence="3">The sequence shown here is derived from an EMBL/GenBank/DDBJ whole genome shotgun (WGS) entry which is preliminary data.</text>
</comment>
<feature type="region of interest" description="Disordered" evidence="2">
    <location>
        <begin position="620"/>
        <end position="667"/>
    </location>
</feature>
<dbReference type="Proteomes" id="UP001224890">
    <property type="component" value="Unassembled WGS sequence"/>
</dbReference>
<dbReference type="AlphaFoldDB" id="A0AAJ0EWA8"/>
<evidence type="ECO:0008006" key="5">
    <source>
        <dbReference type="Google" id="ProtNLM"/>
    </source>
</evidence>
<evidence type="ECO:0000256" key="2">
    <source>
        <dbReference type="SAM" id="MobiDB-lite"/>
    </source>
</evidence>
<feature type="compositionally biased region" description="Polar residues" evidence="2">
    <location>
        <begin position="628"/>
        <end position="638"/>
    </location>
</feature>
<accession>A0AAJ0EWA8</accession>
<gene>
    <name evidence="3" type="ORF">BDP55DRAFT_651265</name>
</gene>
<dbReference type="RefSeq" id="XP_060433389.1">
    <property type="nucleotide sequence ID" value="XM_060574039.1"/>
</dbReference>
<feature type="coiled-coil region" evidence="1">
    <location>
        <begin position="61"/>
        <end position="88"/>
    </location>
</feature>
<dbReference type="GeneID" id="85458565"/>
<keyword evidence="4" id="KW-1185">Reference proteome</keyword>
<organism evidence="3 4">
    <name type="scientific">Colletotrichum godetiae</name>
    <dbReference type="NCBI Taxonomy" id="1209918"/>
    <lineage>
        <taxon>Eukaryota</taxon>
        <taxon>Fungi</taxon>
        <taxon>Dikarya</taxon>
        <taxon>Ascomycota</taxon>
        <taxon>Pezizomycotina</taxon>
        <taxon>Sordariomycetes</taxon>
        <taxon>Hypocreomycetidae</taxon>
        <taxon>Glomerellales</taxon>
        <taxon>Glomerellaceae</taxon>
        <taxon>Colletotrichum</taxon>
        <taxon>Colletotrichum acutatum species complex</taxon>
    </lineage>
</organism>
<feature type="compositionally biased region" description="Basic and acidic residues" evidence="2">
    <location>
        <begin position="646"/>
        <end position="658"/>
    </location>
</feature>
<sequence>MQAIWSRAGQAHRCGCKACFSASGGMMRQSATRATQRKPTFSEIFTACYTSIMGTAAVLDAERKDRRRKDLDRQIEEVSNELANLVEKGQKKAPTKPPAGDISNRYPGALKNHVRQNPEISKMLDALGPSHKWQKTVATKADVDRFWEIYDLSPSNKVRGVDYDALMKELIEEEGLPIKHRQPRTVRQAKAAEVAAKALVFRFLDAGDYMIGSERMQTTREEVAKLMKSKLPIWHIDMSAEALNTCSLELNQVLREIFDASTPSNVDHTIHSLCHNILTSPQALSVHTYNHLIAGLDKVGMHRLASEVVGSFFHGRLEPTQHTLVCILNHFKATHDIDSFAGFIARMTGKDQRGVIIRRKTRGEVATFFRIHGWAMKKDVAVASHFVVERARFDEKVFAAIIEGMLAFSRLRAAVGAFAASITADLTISVRTISELLDCCARSLDRIAANKVLKALETKPELISQAFTQENDQLYLARRIRSLLDICGREDESPTSVAPFLKKPVFSIVLSEEQKRVLHIARTAHAVGQTEWLLGHARQYIQRVKTGNAGTIRVKSGSSQMYMLWKATKLARTVPEVPPKPEMPSSQVGDIDWSASDRLEEAPDTQLVRKHMSTSNIQSDFLSEKQSELPSEPQSGVSQEPGEPSAWDRLEEAMETKPKKNKSKTKTKINEVFETIQIM</sequence>
<reference evidence="3" key="1">
    <citation type="submission" date="2021-06" db="EMBL/GenBank/DDBJ databases">
        <title>Comparative genomics, transcriptomics and evolutionary studies reveal genomic signatures of adaptation to plant cell wall in hemibiotrophic fungi.</title>
        <authorList>
            <consortium name="DOE Joint Genome Institute"/>
            <person name="Baroncelli R."/>
            <person name="Diaz J.F."/>
            <person name="Benocci T."/>
            <person name="Peng M."/>
            <person name="Battaglia E."/>
            <person name="Haridas S."/>
            <person name="Andreopoulos W."/>
            <person name="Labutti K."/>
            <person name="Pangilinan J."/>
            <person name="Floch G.L."/>
            <person name="Makela M.R."/>
            <person name="Henrissat B."/>
            <person name="Grigoriev I.V."/>
            <person name="Crouch J.A."/>
            <person name="De Vries R.P."/>
            <person name="Sukno S.A."/>
            <person name="Thon M.R."/>
        </authorList>
    </citation>
    <scope>NUCLEOTIDE SEQUENCE</scope>
    <source>
        <strain evidence="3">CBS 193.32</strain>
    </source>
</reference>
<proteinExistence type="predicted"/>
<keyword evidence="1" id="KW-0175">Coiled coil</keyword>